<organism evidence="1 2">
    <name type="scientific">Populus alba x Populus x berolinensis</name>
    <dbReference type="NCBI Taxonomy" id="444605"/>
    <lineage>
        <taxon>Eukaryota</taxon>
        <taxon>Viridiplantae</taxon>
        <taxon>Streptophyta</taxon>
        <taxon>Embryophyta</taxon>
        <taxon>Tracheophyta</taxon>
        <taxon>Spermatophyta</taxon>
        <taxon>Magnoliopsida</taxon>
        <taxon>eudicotyledons</taxon>
        <taxon>Gunneridae</taxon>
        <taxon>Pentapetalae</taxon>
        <taxon>rosids</taxon>
        <taxon>fabids</taxon>
        <taxon>Malpighiales</taxon>
        <taxon>Salicaceae</taxon>
        <taxon>Saliceae</taxon>
        <taxon>Populus</taxon>
    </lineage>
</organism>
<dbReference type="AlphaFoldDB" id="A0AAD6Q4M0"/>
<protein>
    <submittedName>
        <fullName evidence="1">Uncharacterized protein</fullName>
    </submittedName>
</protein>
<evidence type="ECO:0000313" key="2">
    <source>
        <dbReference type="Proteomes" id="UP001164929"/>
    </source>
</evidence>
<evidence type="ECO:0000313" key="1">
    <source>
        <dbReference type="EMBL" id="KAJ6977705.1"/>
    </source>
</evidence>
<dbReference type="EMBL" id="JAQIZT010000012">
    <property type="protein sequence ID" value="KAJ6977705.1"/>
    <property type="molecule type" value="Genomic_DNA"/>
</dbReference>
<comment type="caution">
    <text evidence="1">The sequence shown here is derived from an EMBL/GenBank/DDBJ whole genome shotgun (WGS) entry which is preliminary data.</text>
</comment>
<name>A0AAD6Q4M0_9ROSI</name>
<reference evidence="1" key="1">
    <citation type="journal article" date="2023" name="Mol. Ecol. Resour.">
        <title>Chromosome-level genome assembly of a triploid poplar Populus alba 'Berolinensis'.</title>
        <authorList>
            <person name="Chen S."/>
            <person name="Yu Y."/>
            <person name="Wang X."/>
            <person name="Wang S."/>
            <person name="Zhang T."/>
            <person name="Zhou Y."/>
            <person name="He R."/>
            <person name="Meng N."/>
            <person name="Wang Y."/>
            <person name="Liu W."/>
            <person name="Liu Z."/>
            <person name="Liu J."/>
            <person name="Guo Q."/>
            <person name="Huang H."/>
            <person name="Sederoff R.R."/>
            <person name="Wang G."/>
            <person name="Qu G."/>
            <person name="Chen S."/>
        </authorList>
    </citation>
    <scope>NUCLEOTIDE SEQUENCE</scope>
    <source>
        <strain evidence="1">SC-2020</strain>
    </source>
</reference>
<keyword evidence="2" id="KW-1185">Reference proteome</keyword>
<gene>
    <name evidence="1" type="ORF">NC653_029563</name>
</gene>
<dbReference type="Proteomes" id="UP001164929">
    <property type="component" value="Chromosome 12"/>
</dbReference>
<sequence>MPLGEDSYNYSGNKGRKTPFLLSHSTGISQGSVELQKWPTTLRISYLPFLLGPLRHACNFRRVHPNNQQTRKSCPPSRLYAGGPTPFIQPSCRSSDRNLTVKIPPHQKSNLNPTFQSINATMSRQKPSRRLCLGTRTLAHSCRKLPPKSLTITFMLVTCKKGHPS</sequence>
<accession>A0AAD6Q4M0</accession>
<proteinExistence type="predicted"/>